<evidence type="ECO:0000256" key="4">
    <source>
        <dbReference type="ARBA" id="ARBA00023136"/>
    </source>
</evidence>
<evidence type="ECO:0000256" key="5">
    <source>
        <dbReference type="ARBA" id="ARBA00034313"/>
    </source>
</evidence>
<keyword evidence="4 6" id="KW-0472">Membrane</keyword>
<keyword evidence="8" id="KW-1185">Reference proteome</keyword>
<dbReference type="Pfam" id="PF08592">
    <property type="entry name" value="Anthrone_oxy"/>
    <property type="match status" value="1"/>
</dbReference>
<comment type="similarity">
    <text evidence="5">Belongs to the anthrone oxygenase family.</text>
</comment>
<dbReference type="PANTHER" id="PTHR35042">
    <property type="entry name" value="ANTHRONE OXYGENASE ENCC"/>
    <property type="match status" value="1"/>
</dbReference>
<dbReference type="GO" id="GO:0016020">
    <property type="term" value="C:membrane"/>
    <property type="evidence" value="ECO:0007669"/>
    <property type="project" value="UniProtKB-SubCell"/>
</dbReference>
<dbReference type="Proteomes" id="UP000267145">
    <property type="component" value="Unassembled WGS sequence"/>
</dbReference>
<reference evidence="7 8" key="1">
    <citation type="submission" date="2018-10" db="EMBL/GenBank/DDBJ databases">
        <title>Genome sequence of Verticillium nonalfalfae VnAa140.</title>
        <authorList>
            <person name="Stajich J.E."/>
            <person name="Kasson M.T."/>
        </authorList>
    </citation>
    <scope>NUCLEOTIDE SEQUENCE [LARGE SCALE GENOMIC DNA]</scope>
    <source>
        <strain evidence="7 8">VnAa140</strain>
    </source>
</reference>
<keyword evidence="2 6" id="KW-0812">Transmembrane</keyword>
<keyword evidence="3 6" id="KW-1133">Transmembrane helix</keyword>
<evidence type="ECO:0000313" key="8">
    <source>
        <dbReference type="Proteomes" id="UP000267145"/>
    </source>
</evidence>
<comment type="subcellular location">
    <subcellularLocation>
        <location evidence="1">Membrane</location>
        <topology evidence="1">Multi-pass membrane protein</topology>
    </subcellularLocation>
</comment>
<evidence type="ECO:0000256" key="6">
    <source>
        <dbReference type="SAM" id="Phobius"/>
    </source>
</evidence>
<dbReference type="EMBL" id="RBVV01000014">
    <property type="protein sequence ID" value="RNJ59646.1"/>
    <property type="molecule type" value="Genomic_DNA"/>
</dbReference>
<evidence type="ECO:0000313" key="7">
    <source>
        <dbReference type="EMBL" id="RNJ59646.1"/>
    </source>
</evidence>
<dbReference type="GeneID" id="39605512"/>
<evidence type="ECO:0000256" key="1">
    <source>
        <dbReference type="ARBA" id="ARBA00004141"/>
    </source>
</evidence>
<comment type="caution">
    <text evidence="7">The sequence shown here is derived from an EMBL/GenBank/DDBJ whole genome shotgun (WGS) entry which is preliminary data.</text>
</comment>
<organism evidence="7 8">
    <name type="scientific">Verticillium nonalfalfae</name>
    <dbReference type="NCBI Taxonomy" id="1051616"/>
    <lineage>
        <taxon>Eukaryota</taxon>
        <taxon>Fungi</taxon>
        <taxon>Dikarya</taxon>
        <taxon>Ascomycota</taxon>
        <taxon>Pezizomycotina</taxon>
        <taxon>Sordariomycetes</taxon>
        <taxon>Hypocreomycetidae</taxon>
        <taxon>Glomerellales</taxon>
        <taxon>Plectosphaerellaceae</taxon>
        <taxon>Verticillium</taxon>
    </lineage>
</organism>
<gene>
    <name evidence="7" type="ORF">D7B24_001823</name>
</gene>
<sequence>MSFHLSKESQTALLATTALASTTAAALNLSLSLILTPRLLELPTPLMLRAWQRAHARTEAPLPLSTLACGASYALLAHRTGSRALAAAAALCLSVLPWTRLLMRRRLDAEIARLADEANAARATQEVSAAQEASAKWLVDQWGVYNLGRGVPVLVAGAIGVFSLVL</sequence>
<name>A0A3M9YIN2_9PEZI</name>
<evidence type="ECO:0000256" key="3">
    <source>
        <dbReference type="ARBA" id="ARBA00022989"/>
    </source>
</evidence>
<evidence type="ECO:0008006" key="9">
    <source>
        <dbReference type="Google" id="ProtNLM"/>
    </source>
</evidence>
<dbReference type="RefSeq" id="XP_028497804.1">
    <property type="nucleotide sequence ID" value="XM_028636042.1"/>
</dbReference>
<dbReference type="InterPro" id="IPR013901">
    <property type="entry name" value="Anthrone_oxy"/>
</dbReference>
<proteinExistence type="inferred from homology"/>
<feature type="transmembrane region" description="Helical" evidence="6">
    <location>
        <begin position="84"/>
        <end position="103"/>
    </location>
</feature>
<accession>A0A3M9YIN2</accession>
<dbReference type="PANTHER" id="PTHR35042:SF1">
    <property type="entry name" value="DUF1772-DOMAIN-CONTAINING PROTEIN"/>
    <property type="match status" value="1"/>
</dbReference>
<protein>
    <recommendedName>
        <fullName evidence="9">DUF1772 domain-containing protein</fullName>
    </recommendedName>
</protein>
<dbReference type="AlphaFoldDB" id="A0A3M9YIN2"/>
<evidence type="ECO:0000256" key="2">
    <source>
        <dbReference type="ARBA" id="ARBA00022692"/>
    </source>
</evidence>